<name>A0ABR2YRL4_9CHLO</name>
<dbReference type="Gene3D" id="3.40.50.880">
    <property type="match status" value="1"/>
</dbReference>
<feature type="domain" description="Glutamine amidotransferase" evidence="2">
    <location>
        <begin position="53"/>
        <end position="207"/>
    </location>
</feature>
<dbReference type="InterPro" id="IPR029062">
    <property type="entry name" value="Class_I_gatase-like"/>
</dbReference>
<protein>
    <recommendedName>
        <fullName evidence="2">Glutamine amidotransferase domain-containing protein</fullName>
    </recommendedName>
</protein>
<evidence type="ECO:0000259" key="2">
    <source>
        <dbReference type="Pfam" id="PF00117"/>
    </source>
</evidence>
<accession>A0ABR2YRL4</accession>
<sequence>MDLEKVGKKLKFAVLVTGNSAPEIEKEFGDYGVLYKNLLADPSLEEEWHVYYPVNDHFPTDEDLKDFKGIILTGSRHDAYATDEWNLKLRELINTAHSRQQRILGHCFGCQITNIVLGGTVNKAPTGYEGGARKIHTTPDFDKQWYAEHFEERPEFNLHETHFDIITKPAPGMKVLGFGKNTPVQMCCMGDHFLGLQGHPEFTDKYMEADLKERIKSGNLPKEVAEEALRDLKENPVTEEAWRDMQKLLKTFLKVDHEEAELFDLRID</sequence>
<dbReference type="PANTHER" id="PTHR42695">
    <property type="entry name" value="GLUTAMINE AMIDOTRANSFERASE YLR126C-RELATED"/>
    <property type="match status" value="1"/>
</dbReference>
<dbReference type="InterPro" id="IPR017926">
    <property type="entry name" value="GATASE"/>
</dbReference>
<dbReference type="Proteomes" id="UP001491310">
    <property type="component" value="Unassembled WGS sequence"/>
</dbReference>
<evidence type="ECO:0000313" key="4">
    <source>
        <dbReference type="Proteomes" id="UP001491310"/>
    </source>
</evidence>
<gene>
    <name evidence="3" type="ORF">WJX75_006307</name>
</gene>
<dbReference type="PANTHER" id="PTHR42695:SF5">
    <property type="entry name" value="GLUTAMINE AMIDOTRANSFERASE YLR126C-RELATED"/>
    <property type="match status" value="1"/>
</dbReference>
<comment type="caution">
    <text evidence="3">The sequence shown here is derived from an EMBL/GenBank/DDBJ whole genome shotgun (WGS) entry which is preliminary data.</text>
</comment>
<evidence type="ECO:0000313" key="3">
    <source>
        <dbReference type="EMBL" id="KAK9909699.1"/>
    </source>
</evidence>
<dbReference type="Pfam" id="PF00117">
    <property type="entry name" value="GATase"/>
    <property type="match status" value="1"/>
</dbReference>
<dbReference type="EMBL" id="JALJOT010000006">
    <property type="protein sequence ID" value="KAK9909699.1"/>
    <property type="molecule type" value="Genomic_DNA"/>
</dbReference>
<dbReference type="PROSITE" id="PS51273">
    <property type="entry name" value="GATASE_TYPE_1"/>
    <property type="match status" value="1"/>
</dbReference>
<comment type="similarity">
    <text evidence="1">Belongs to the peptidase C26 family.</text>
</comment>
<reference evidence="3 4" key="1">
    <citation type="journal article" date="2024" name="Nat. Commun.">
        <title>Phylogenomics reveals the evolutionary origins of lichenization in chlorophyte algae.</title>
        <authorList>
            <person name="Puginier C."/>
            <person name="Libourel C."/>
            <person name="Otte J."/>
            <person name="Skaloud P."/>
            <person name="Haon M."/>
            <person name="Grisel S."/>
            <person name="Petersen M."/>
            <person name="Berrin J.G."/>
            <person name="Delaux P.M."/>
            <person name="Dal Grande F."/>
            <person name="Keller J."/>
        </authorList>
    </citation>
    <scope>NUCLEOTIDE SEQUENCE [LARGE SCALE GENOMIC DNA]</scope>
    <source>
        <strain evidence="3 4">SAG 216-7</strain>
    </source>
</reference>
<dbReference type="InterPro" id="IPR044992">
    <property type="entry name" value="ChyE-like"/>
</dbReference>
<proteinExistence type="inferred from homology"/>
<dbReference type="SUPFAM" id="SSF52317">
    <property type="entry name" value="Class I glutamine amidotransferase-like"/>
    <property type="match status" value="1"/>
</dbReference>
<evidence type="ECO:0000256" key="1">
    <source>
        <dbReference type="ARBA" id="ARBA00011083"/>
    </source>
</evidence>
<keyword evidence="4" id="KW-1185">Reference proteome</keyword>
<dbReference type="CDD" id="cd01741">
    <property type="entry name" value="GATase1_1"/>
    <property type="match status" value="1"/>
</dbReference>
<organism evidence="3 4">
    <name type="scientific">Coccomyxa subellipsoidea</name>
    <dbReference type="NCBI Taxonomy" id="248742"/>
    <lineage>
        <taxon>Eukaryota</taxon>
        <taxon>Viridiplantae</taxon>
        <taxon>Chlorophyta</taxon>
        <taxon>core chlorophytes</taxon>
        <taxon>Trebouxiophyceae</taxon>
        <taxon>Trebouxiophyceae incertae sedis</taxon>
        <taxon>Coccomyxaceae</taxon>
        <taxon>Coccomyxa</taxon>
    </lineage>
</organism>